<feature type="transmembrane region" description="Helical" evidence="11">
    <location>
        <begin position="169"/>
        <end position="187"/>
    </location>
</feature>
<evidence type="ECO:0000313" key="13">
    <source>
        <dbReference type="Proteomes" id="UP000255549"/>
    </source>
</evidence>
<feature type="transmembrane region" description="Helical" evidence="11">
    <location>
        <begin position="126"/>
        <end position="149"/>
    </location>
</feature>
<feature type="transmembrane region" description="Helical" evidence="11">
    <location>
        <begin position="276"/>
        <end position="300"/>
    </location>
</feature>
<evidence type="ECO:0000256" key="1">
    <source>
        <dbReference type="ARBA" id="ARBA00004141"/>
    </source>
</evidence>
<comment type="cofactor">
    <cofactor evidence="11">
        <name>heme b</name>
        <dbReference type="ChEBI" id="CHEBI:60344"/>
    </cofactor>
</comment>
<dbReference type="EC" id="1.17.99.9" evidence="11"/>
<evidence type="ECO:0000256" key="11">
    <source>
        <dbReference type="HAMAP-Rule" id="MF_01664"/>
    </source>
</evidence>
<keyword evidence="8 11" id="KW-0350">Heme biosynthesis</keyword>
<comment type="catalytic activity">
    <reaction evidence="11">
        <text>Fe(II)-heme o + 2 A + H2O = Fe(II)-heme a + 2 AH2</text>
        <dbReference type="Rhea" id="RHEA:63388"/>
        <dbReference type="ChEBI" id="CHEBI:13193"/>
        <dbReference type="ChEBI" id="CHEBI:15377"/>
        <dbReference type="ChEBI" id="CHEBI:17499"/>
        <dbReference type="ChEBI" id="CHEBI:60530"/>
        <dbReference type="ChEBI" id="CHEBI:61715"/>
        <dbReference type="EC" id="1.17.99.9"/>
    </reaction>
</comment>
<dbReference type="Proteomes" id="UP000255549">
    <property type="component" value="Unassembled WGS sequence"/>
</dbReference>
<dbReference type="PANTHER" id="PTHR35457">
    <property type="entry name" value="HEME A SYNTHASE"/>
    <property type="match status" value="1"/>
</dbReference>
<evidence type="ECO:0000256" key="3">
    <source>
        <dbReference type="ARBA" id="ARBA00022692"/>
    </source>
</evidence>
<accession>A0A380G9X6</accession>
<comment type="subcellular location">
    <subcellularLocation>
        <location evidence="11">Cell membrane</location>
        <topology evidence="11">Multi-pass membrane protein</topology>
    </subcellularLocation>
    <subcellularLocation>
        <location evidence="1">Membrane</location>
        <topology evidence="1">Multi-pass membrane protein</topology>
    </subcellularLocation>
</comment>
<dbReference type="GO" id="GO:0006784">
    <property type="term" value="P:heme A biosynthetic process"/>
    <property type="evidence" value="ECO:0007669"/>
    <property type="project" value="UniProtKB-UniRule"/>
</dbReference>
<comment type="pathway">
    <text evidence="11">Porphyrin-containing compound metabolism; heme A biosynthesis; heme A from heme O: step 1/1.</text>
</comment>
<dbReference type="GO" id="GO:0005886">
    <property type="term" value="C:plasma membrane"/>
    <property type="evidence" value="ECO:0007669"/>
    <property type="project" value="UniProtKB-SubCell"/>
</dbReference>
<dbReference type="UniPathway" id="UPA00269">
    <property type="reaction ID" value="UER00713"/>
</dbReference>
<dbReference type="EMBL" id="UHDP01000003">
    <property type="protein sequence ID" value="SUM47140.1"/>
    <property type="molecule type" value="Genomic_DNA"/>
</dbReference>
<keyword evidence="6 11" id="KW-0560">Oxidoreductase</keyword>
<dbReference type="InterPro" id="IPR023755">
    <property type="entry name" value="HemeA_Synthase_type1"/>
</dbReference>
<dbReference type="STRING" id="1141106.GCA_000308095_01655"/>
<keyword evidence="7 11" id="KW-0408">Iron</keyword>
<dbReference type="AlphaFoldDB" id="A0A380G9X6"/>
<organism evidence="12 13">
    <name type="scientific">Staphylococcus intermedius NCTC 11048</name>
    <dbReference type="NCBI Taxonomy" id="1141106"/>
    <lineage>
        <taxon>Bacteria</taxon>
        <taxon>Bacillati</taxon>
        <taxon>Bacillota</taxon>
        <taxon>Bacilli</taxon>
        <taxon>Bacillales</taxon>
        <taxon>Staphylococcaceae</taxon>
        <taxon>Staphylococcus</taxon>
        <taxon>Staphylococcus intermedius group</taxon>
    </lineage>
</organism>
<keyword evidence="3 11" id="KW-0812">Transmembrane</keyword>
<proteinExistence type="inferred from homology"/>
<feature type="transmembrane region" description="Helical" evidence="11">
    <location>
        <begin position="12"/>
        <end position="33"/>
    </location>
</feature>
<feature type="binding site" description="axial binding residue" evidence="11">
    <location>
        <position position="281"/>
    </location>
    <ligand>
        <name>heme</name>
        <dbReference type="ChEBI" id="CHEBI:30413"/>
    </ligand>
    <ligandPart>
        <name>Fe</name>
        <dbReference type="ChEBI" id="CHEBI:18248"/>
    </ligandPart>
</feature>
<keyword evidence="5 11" id="KW-1133">Transmembrane helix</keyword>
<dbReference type="GO" id="GO:0046872">
    <property type="term" value="F:metal ion binding"/>
    <property type="evidence" value="ECO:0007669"/>
    <property type="project" value="UniProtKB-KW"/>
</dbReference>
<evidence type="ECO:0000256" key="9">
    <source>
        <dbReference type="ARBA" id="ARBA00023136"/>
    </source>
</evidence>
<evidence type="ECO:0000256" key="4">
    <source>
        <dbReference type="ARBA" id="ARBA00022723"/>
    </source>
</evidence>
<dbReference type="Pfam" id="PF02628">
    <property type="entry name" value="COX15-CtaA"/>
    <property type="match status" value="1"/>
</dbReference>
<evidence type="ECO:0000256" key="10">
    <source>
        <dbReference type="ARBA" id="ARBA00023157"/>
    </source>
</evidence>
<protein>
    <recommendedName>
        <fullName evidence="11">Heme A synthase</fullName>
        <shortName evidence="11">HAS</shortName>
        <ecNumber evidence="11">1.17.99.9</ecNumber>
    </recommendedName>
    <alternativeName>
        <fullName evidence="11">Cytochrome aa3-controlling protein</fullName>
    </alternativeName>
</protein>
<evidence type="ECO:0000256" key="2">
    <source>
        <dbReference type="ARBA" id="ARBA00022475"/>
    </source>
</evidence>
<feature type="transmembrane region" description="Helical" evidence="11">
    <location>
        <begin position="66"/>
        <end position="87"/>
    </location>
</feature>
<gene>
    <name evidence="11 12" type="primary">ctaA</name>
    <name evidence="12" type="ORF">NCTC11048_02211</name>
</gene>
<keyword evidence="9 11" id="KW-0472">Membrane</keyword>
<evidence type="ECO:0000256" key="6">
    <source>
        <dbReference type="ARBA" id="ARBA00023002"/>
    </source>
</evidence>
<dbReference type="HAMAP" id="MF_01664">
    <property type="entry name" value="HemeA_synth_type1"/>
    <property type="match status" value="1"/>
</dbReference>
<evidence type="ECO:0000256" key="7">
    <source>
        <dbReference type="ARBA" id="ARBA00023004"/>
    </source>
</evidence>
<feature type="transmembrane region" description="Helical" evidence="11">
    <location>
        <begin position="99"/>
        <end position="120"/>
    </location>
</feature>
<keyword evidence="10" id="KW-1015">Disulfide bond</keyword>
<comment type="similarity">
    <text evidence="11">Belongs to the COX15/CtaA family. Type 1 subfamily.</text>
</comment>
<feature type="transmembrane region" description="Helical" evidence="11">
    <location>
        <begin position="217"/>
        <end position="237"/>
    </location>
</feature>
<feature type="transmembrane region" description="Helical" evidence="11">
    <location>
        <begin position="249"/>
        <end position="270"/>
    </location>
</feature>
<sequence>MGCLRLFKKRNLKWLAVVTTLIMTWVQLGGALVTKTGSEDGCGSDWPLCHGALLPQNLPIETIIELSHRAVSGLSVIFVTWLVITSWKNIGHIKEVKPLGIISIGFLLIQALVGAAAVMWQQNDYVLALHFGISLISFSSVFVLTLIIFDMDKKYEANKVHIRKPLQRYTWLMTIVVYLTIYTGALVRHTDSSLAYGAWPLPFNDIVPHDVHDWVQLAHRLMAMLAFFVIMFTYIHAVRHYPIIRTIHYGYTVSFILIILQVVTGALSIVTNVNLIIALFHALFITLLFGMISYFILLILRTNRGDQEV</sequence>
<keyword evidence="4 11" id="KW-0479">Metal-binding</keyword>
<evidence type="ECO:0000313" key="12">
    <source>
        <dbReference type="EMBL" id="SUM47140.1"/>
    </source>
</evidence>
<keyword evidence="13" id="KW-1185">Reference proteome</keyword>
<reference evidence="12 13" key="1">
    <citation type="submission" date="2018-06" db="EMBL/GenBank/DDBJ databases">
        <authorList>
            <consortium name="Pathogen Informatics"/>
            <person name="Doyle S."/>
        </authorList>
    </citation>
    <scope>NUCLEOTIDE SEQUENCE [LARGE SCALE GENOMIC DNA]</scope>
    <source>
        <strain evidence="13">NCTC 11048</strain>
    </source>
</reference>
<keyword evidence="2 11" id="KW-1003">Cell membrane</keyword>
<feature type="binding site" description="axial binding residue" evidence="11">
    <location>
        <position position="219"/>
    </location>
    <ligand>
        <name>heme</name>
        <dbReference type="ChEBI" id="CHEBI:30413"/>
    </ligand>
    <ligandPart>
        <name>Fe</name>
        <dbReference type="ChEBI" id="CHEBI:18248"/>
    </ligandPart>
</feature>
<dbReference type="PANTHER" id="PTHR35457:SF1">
    <property type="entry name" value="HEME A SYNTHASE"/>
    <property type="match status" value="1"/>
</dbReference>
<dbReference type="InterPro" id="IPR003780">
    <property type="entry name" value="COX15/CtaA_fam"/>
</dbReference>
<dbReference type="GO" id="GO:0120547">
    <property type="term" value="F:heme A synthase activity"/>
    <property type="evidence" value="ECO:0007669"/>
    <property type="project" value="UniProtKB-EC"/>
</dbReference>
<evidence type="ECO:0000256" key="5">
    <source>
        <dbReference type="ARBA" id="ARBA00022989"/>
    </source>
</evidence>
<dbReference type="InterPro" id="IPR050450">
    <property type="entry name" value="COX15/CtaA_HemeA_synthase"/>
</dbReference>
<comment type="subunit">
    <text evidence="11">Interacts with CtaB.</text>
</comment>
<name>A0A380G9X6_STAIN</name>
<evidence type="ECO:0000256" key="8">
    <source>
        <dbReference type="ARBA" id="ARBA00023133"/>
    </source>
</evidence>
<comment type="function">
    <text evidence="11">Catalyzes the conversion of heme O to heme A by two successive hydroxylations of the methyl group at C8. The first hydroxylation forms heme I, the second hydroxylation results in an unstable dihydroxymethyl group, which spontaneously dehydrates, resulting in the formyl group of heme A.</text>
</comment>